<accession>A0A5J4KTD9</accession>
<dbReference type="InterPro" id="IPR001000">
    <property type="entry name" value="GH10_dom"/>
</dbReference>
<dbReference type="AlphaFoldDB" id="A0A5J4KTD9"/>
<evidence type="ECO:0000256" key="5">
    <source>
        <dbReference type="ARBA" id="ARBA00022801"/>
    </source>
</evidence>
<gene>
    <name evidence="13" type="ORF">KDW_26580</name>
</gene>
<name>A0A5J4KTD9_9CHLR</name>
<keyword evidence="7 9" id="KW-0326">Glycosidase</keyword>
<keyword evidence="8 9" id="KW-0624">Polysaccharide degradation</keyword>
<evidence type="ECO:0000256" key="4">
    <source>
        <dbReference type="ARBA" id="ARBA00022729"/>
    </source>
</evidence>
<evidence type="ECO:0000313" key="13">
    <source>
        <dbReference type="EMBL" id="GER88496.1"/>
    </source>
</evidence>
<organism evidence="13 14">
    <name type="scientific">Dictyobacter vulcani</name>
    <dbReference type="NCBI Taxonomy" id="2607529"/>
    <lineage>
        <taxon>Bacteria</taxon>
        <taxon>Bacillati</taxon>
        <taxon>Chloroflexota</taxon>
        <taxon>Ktedonobacteria</taxon>
        <taxon>Ktedonobacterales</taxon>
        <taxon>Dictyobacteraceae</taxon>
        <taxon>Dictyobacter</taxon>
    </lineage>
</organism>
<dbReference type="Gene3D" id="3.20.20.80">
    <property type="entry name" value="Glycosidases"/>
    <property type="match status" value="1"/>
</dbReference>
<evidence type="ECO:0000256" key="6">
    <source>
        <dbReference type="ARBA" id="ARBA00023277"/>
    </source>
</evidence>
<feature type="domain" description="GH10" evidence="12">
    <location>
        <begin position="48"/>
        <end position="366"/>
    </location>
</feature>
<comment type="similarity">
    <text evidence="2 9">Belongs to the glycosyl hydrolase 10 (cellulase F) family.</text>
</comment>
<dbReference type="SUPFAM" id="SSF51445">
    <property type="entry name" value="(Trans)glycosidases"/>
    <property type="match status" value="1"/>
</dbReference>
<keyword evidence="14" id="KW-1185">Reference proteome</keyword>
<comment type="catalytic activity">
    <reaction evidence="1 9">
        <text>Endohydrolysis of (1-&gt;4)-beta-D-xylosidic linkages in xylans.</text>
        <dbReference type="EC" id="3.2.1.8"/>
    </reaction>
</comment>
<feature type="chain" id="PRO_5023863659" description="Beta-xylanase" evidence="11">
    <location>
        <begin position="20"/>
        <end position="370"/>
    </location>
</feature>
<proteinExistence type="inferred from homology"/>
<reference evidence="13 14" key="1">
    <citation type="submission" date="2019-10" db="EMBL/GenBank/DDBJ databases">
        <title>Dictyobacter vulcani sp. nov., within the class Ktedonobacteria, isolated from soil of volcanic Mt. Zao.</title>
        <authorList>
            <person name="Zheng Y."/>
            <person name="Wang C.M."/>
            <person name="Sakai Y."/>
            <person name="Abe K."/>
            <person name="Yokota A."/>
            <person name="Yabe S."/>
        </authorList>
    </citation>
    <scope>NUCLEOTIDE SEQUENCE [LARGE SCALE GENOMIC DNA]</scope>
    <source>
        <strain evidence="13 14">W12</strain>
    </source>
</reference>
<sequence>MRRQLFSCILLICILSACSGLPTGQQPATPQATTVQKAPHATPTHKGPKTLRDLADARHIHIGAAVNLDALQHDHDYSRVLSDEFNAVTPETAMKFDALQPQPGDYTFQQADAFVNYAHQHGMVPRGHTLVWYSALPPWLQNGSYSRDQLMYILKDYITKVVTHYKGQINVWDVVNEAVDDDTGQLSDSIWLRGIGPDYIDMAFRWAHEANPQAQLFYNDYGTEWSSKKFDGVYSLLQGLIQRGVPINGVGMQMHMHTQFYPDNATVLQNMQRFADLGLKIDITEMDVLTSETKVDMPTTLKIQADIYGTVVKDCLQIKVCQSIVFWGFTDRYTWVHSDLHRDSDQPLIFDKDYRHKPAYDAIVQALKTP</sequence>
<keyword evidence="6 9" id="KW-0119">Carbohydrate metabolism</keyword>
<keyword evidence="5 9" id="KW-0378">Hydrolase</keyword>
<evidence type="ECO:0000313" key="14">
    <source>
        <dbReference type="Proteomes" id="UP000326912"/>
    </source>
</evidence>
<dbReference type="EC" id="3.2.1.8" evidence="9"/>
<evidence type="ECO:0000256" key="9">
    <source>
        <dbReference type="RuleBase" id="RU361174"/>
    </source>
</evidence>
<feature type="compositionally biased region" description="Low complexity" evidence="10">
    <location>
        <begin position="25"/>
        <end position="39"/>
    </location>
</feature>
<feature type="region of interest" description="Disordered" evidence="10">
    <location>
        <begin position="25"/>
        <end position="48"/>
    </location>
</feature>
<dbReference type="PANTHER" id="PTHR31490">
    <property type="entry name" value="GLYCOSYL HYDROLASE"/>
    <property type="match status" value="1"/>
</dbReference>
<evidence type="ECO:0000256" key="3">
    <source>
        <dbReference type="ARBA" id="ARBA00022651"/>
    </source>
</evidence>
<feature type="signal peptide" evidence="11">
    <location>
        <begin position="1"/>
        <end position="19"/>
    </location>
</feature>
<evidence type="ECO:0000256" key="1">
    <source>
        <dbReference type="ARBA" id="ARBA00000681"/>
    </source>
</evidence>
<evidence type="ECO:0000256" key="11">
    <source>
        <dbReference type="SAM" id="SignalP"/>
    </source>
</evidence>
<dbReference type="PANTHER" id="PTHR31490:SF88">
    <property type="entry name" value="BETA-XYLANASE"/>
    <property type="match status" value="1"/>
</dbReference>
<comment type="caution">
    <text evidence="13">The sequence shown here is derived from an EMBL/GenBank/DDBJ whole genome shotgun (WGS) entry which is preliminary data.</text>
</comment>
<dbReference type="GO" id="GO:0045493">
    <property type="term" value="P:xylan catabolic process"/>
    <property type="evidence" value="ECO:0007669"/>
    <property type="project" value="UniProtKB-KW"/>
</dbReference>
<evidence type="ECO:0000256" key="2">
    <source>
        <dbReference type="ARBA" id="ARBA00007495"/>
    </source>
</evidence>
<keyword evidence="3 13" id="KW-0858">Xylan degradation</keyword>
<evidence type="ECO:0000259" key="12">
    <source>
        <dbReference type="PROSITE" id="PS51760"/>
    </source>
</evidence>
<dbReference type="SMART" id="SM00633">
    <property type="entry name" value="Glyco_10"/>
    <property type="match status" value="1"/>
</dbReference>
<dbReference type="PROSITE" id="PS51257">
    <property type="entry name" value="PROKAR_LIPOPROTEIN"/>
    <property type="match status" value="1"/>
</dbReference>
<dbReference type="InterPro" id="IPR017853">
    <property type="entry name" value="GH"/>
</dbReference>
<keyword evidence="4 11" id="KW-0732">Signal</keyword>
<dbReference type="InterPro" id="IPR044846">
    <property type="entry name" value="GH10"/>
</dbReference>
<evidence type="ECO:0000256" key="7">
    <source>
        <dbReference type="ARBA" id="ARBA00023295"/>
    </source>
</evidence>
<dbReference type="PRINTS" id="PR00134">
    <property type="entry name" value="GLHYDRLASE10"/>
</dbReference>
<dbReference type="PROSITE" id="PS51760">
    <property type="entry name" value="GH10_2"/>
    <property type="match status" value="1"/>
</dbReference>
<protein>
    <recommendedName>
        <fullName evidence="9">Beta-xylanase</fullName>
        <ecNumber evidence="9">3.2.1.8</ecNumber>
    </recommendedName>
</protein>
<dbReference type="Pfam" id="PF00331">
    <property type="entry name" value="Glyco_hydro_10"/>
    <property type="match status" value="1"/>
</dbReference>
<dbReference type="GO" id="GO:0031176">
    <property type="term" value="F:endo-1,4-beta-xylanase activity"/>
    <property type="evidence" value="ECO:0007669"/>
    <property type="project" value="UniProtKB-EC"/>
</dbReference>
<evidence type="ECO:0000256" key="10">
    <source>
        <dbReference type="SAM" id="MobiDB-lite"/>
    </source>
</evidence>
<dbReference type="EMBL" id="BKZW01000001">
    <property type="protein sequence ID" value="GER88496.1"/>
    <property type="molecule type" value="Genomic_DNA"/>
</dbReference>
<dbReference type="Proteomes" id="UP000326912">
    <property type="component" value="Unassembled WGS sequence"/>
</dbReference>
<dbReference type="RefSeq" id="WP_162005200.1">
    <property type="nucleotide sequence ID" value="NZ_BKZW01000001.1"/>
</dbReference>
<evidence type="ECO:0000256" key="8">
    <source>
        <dbReference type="ARBA" id="ARBA00023326"/>
    </source>
</evidence>